<feature type="transmembrane region" description="Helical" evidence="8">
    <location>
        <begin position="339"/>
        <end position="360"/>
    </location>
</feature>
<keyword evidence="4" id="KW-1003">Cell membrane</keyword>
<evidence type="ECO:0000313" key="10">
    <source>
        <dbReference type="EMBL" id="CDM64575.1"/>
    </source>
</evidence>
<dbReference type="PANTHER" id="PTHR30294">
    <property type="entry name" value="MEMBRANE COMPONENT OF ABC TRANSPORTER YHHJ-RELATED"/>
    <property type="match status" value="1"/>
</dbReference>
<dbReference type="EMBL" id="CBXV010000002">
    <property type="protein sequence ID" value="CDM64575.1"/>
    <property type="molecule type" value="Genomic_DNA"/>
</dbReference>
<feature type="transmembrane region" description="Helical" evidence="8">
    <location>
        <begin position="173"/>
        <end position="193"/>
    </location>
</feature>
<evidence type="ECO:0000256" key="4">
    <source>
        <dbReference type="ARBA" id="ARBA00022475"/>
    </source>
</evidence>
<protein>
    <submittedName>
        <fullName evidence="10">ABC-type multidrug transport system, permease component</fullName>
    </submittedName>
</protein>
<evidence type="ECO:0000256" key="7">
    <source>
        <dbReference type="ARBA" id="ARBA00023136"/>
    </source>
</evidence>
<keyword evidence="7 8" id="KW-0472">Membrane</keyword>
<dbReference type="Gene3D" id="3.40.1710.10">
    <property type="entry name" value="abc type-2 transporter like domain"/>
    <property type="match status" value="1"/>
</dbReference>
<evidence type="ECO:0000256" key="8">
    <source>
        <dbReference type="SAM" id="Phobius"/>
    </source>
</evidence>
<accession>A0A0B6WWR3</accession>
<evidence type="ECO:0000256" key="2">
    <source>
        <dbReference type="ARBA" id="ARBA00007783"/>
    </source>
</evidence>
<keyword evidence="5 8" id="KW-0812">Transmembrane</keyword>
<evidence type="ECO:0000313" key="11">
    <source>
        <dbReference type="Proteomes" id="UP000031518"/>
    </source>
</evidence>
<dbReference type="InterPro" id="IPR013525">
    <property type="entry name" value="ABC2_TM"/>
</dbReference>
<dbReference type="GO" id="GO:0140359">
    <property type="term" value="F:ABC-type transporter activity"/>
    <property type="evidence" value="ECO:0007669"/>
    <property type="project" value="InterPro"/>
</dbReference>
<keyword evidence="11" id="KW-1185">Reference proteome</keyword>
<evidence type="ECO:0000259" key="9">
    <source>
        <dbReference type="PROSITE" id="PS51012"/>
    </source>
</evidence>
<dbReference type="STRING" id="454194.PYK22_00569"/>
<sequence length="369" mass="41048">MRRIIAQARKELTQVFRDRLTLALALLLPLVLLALLGKAISLSVTNIPVVVQDLDRTPSSRRYIETLQASLTFRVAPLPLSTQPPEALERNEAYVAIVIPPQFERSLQRDRETEVQWLVDATDANTANIMRATSVALTQDFLTRMNLMAGVQPAIRAEIRFWYNPGRESEKHIGTGAFAVMLALFPPLLAALATSREDEQKTILQVYVSSISAQEYLLGKALAFMCVAIAEWVLLLASAIPLFGLRFAGTPAPLFLSTMAYLFCSVSFGLLVGTLIRNQAAAIQATQTVAFLLSFLLSGFIFPIANIPTSVRWISHLVPARYYIEVTRDAFLRGGGWAAVWHVPVMLALLGSLFFLIAWLRMRRMQMDV</sequence>
<reference evidence="10 11" key="1">
    <citation type="submission" date="2013-12" db="EMBL/GenBank/DDBJ databases">
        <authorList>
            <person name="Stott M."/>
        </authorList>
    </citation>
    <scope>NUCLEOTIDE SEQUENCE [LARGE SCALE GENOMIC DNA]</scope>
    <source>
        <strain evidence="10 11">K22</strain>
    </source>
</reference>
<evidence type="ECO:0000256" key="5">
    <source>
        <dbReference type="ARBA" id="ARBA00022692"/>
    </source>
</evidence>
<dbReference type="InterPro" id="IPR051449">
    <property type="entry name" value="ABC-2_transporter_component"/>
</dbReference>
<dbReference type="OrthoDB" id="9784671at2"/>
<feature type="transmembrane region" description="Helical" evidence="8">
    <location>
        <begin position="221"/>
        <end position="243"/>
    </location>
</feature>
<comment type="subcellular location">
    <subcellularLocation>
        <location evidence="1">Cell membrane</location>
        <topology evidence="1">Multi-pass membrane protein</topology>
    </subcellularLocation>
</comment>
<feature type="transmembrane region" description="Helical" evidence="8">
    <location>
        <begin position="288"/>
        <end position="307"/>
    </location>
</feature>
<gene>
    <name evidence="10" type="ORF">PYK22_00569</name>
</gene>
<dbReference type="PROSITE" id="PS51012">
    <property type="entry name" value="ABC_TM2"/>
    <property type="match status" value="1"/>
</dbReference>
<name>A0A0B6WWR3_9BACT</name>
<dbReference type="InterPro" id="IPR047817">
    <property type="entry name" value="ABC2_TM_bact-type"/>
</dbReference>
<reference evidence="10 11" key="2">
    <citation type="submission" date="2015-01" db="EMBL/GenBank/DDBJ databases">
        <title>Complete genome sequence of Pyrinomonas methylaliphatogenes type strain K22T.</title>
        <authorList>
            <person name="Lee K.C.Y."/>
            <person name="Power J.F."/>
            <person name="Dunfield P.F."/>
            <person name="Morgan X.C."/>
            <person name="Huttenhower C."/>
            <person name="Stott M.B."/>
        </authorList>
    </citation>
    <scope>NUCLEOTIDE SEQUENCE [LARGE SCALE GENOMIC DNA]</scope>
    <source>
        <strain evidence="10 11">K22</strain>
    </source>
</reference>
<proteinExistence type="inferred from homology"/>
<dbReference type="RefSeq" id="WP_041974097.1">
    <property type="nucleotide sequence ID" value="NZ_CBXV010000002.1"/>
</dbReference>
<dbReference type="AlphaFoldDB" id="A0A0B6WWR3"/>
<dbReference type="PANTHER" id="PTHR30294:SF29">
    <property type="entry name" value="MULTIDRUG ABC TRANSPORTER PERMEASE YBHS-RELATED"/>
    <property type="match status" value="1"/>
</dbReference>
<organism evidence="10 11">
    <name type="scientific">Pyrinomonas methylaliphatogenes</name>
    <dbReference type="NCBI Taxonomy" id="454194"/>
    <lineage>
        <taxon>Bacteria</taxon>
        <taxon>Pseudomonadati</taxon>
        <taxon>Acidobacteriota</taxon>
        <taxon>Blastocatellia</taxon>
        <taxon>Blastocatellales</taxon>
        <taxon>Pyrinomonadaceae</taxon>
        <taxon>Pyrinomonas</taxon>
    </lineage>
</organism>
<dbReference type="GO" id="GO:0005886">
    <property type="term" value="C:plasma membrane"/>
    <property type="evidence" value="ECO:0007669"/>
    <property type="project" value="UniProtKB-SubCell"/>
</dbReference>
<feature type="transmembrane region" description="Helical" evidence="8">
    <location>
        <begin position="255"/>
        <end position="276"/>
    </location>
</feature>
<evidence type="ECO:0000256" key="3">
    <source>
        <dbReference type="ARBA" id="ARBA00022448"/>
    </source>
</evidence>
<keyword evidence="6 8" id="KW-1133">Transmembrane helix</keyword>
<feature type="domain" description="ABC transmembrane type-2" evidence="9">
    <location>
        <begin position="135"/>
        <end position="365"/>
    </location>
</feature>
<comment type="similarity">
    <text evidence="2">Belongs to the ABC-2 integral membrane protein family.</text>
</comment>
<dbReference type="Proteomes" id="UP000031518">
    <property type="component" value="Unassembled WGS sequence"/>
</dbReference>
<evidence type="ECO:0000256" key="1">
    <source>
        <dbReference type="ARBA" id="ARBA00004651"/>
    </source>
</evidence>
<evidence type="ECO:0000256" key="6">
    <source>
        <dbReference type="ARBA" id="ARBA00022989"/>
    </source>
</evidence>
<keyword evidence="3" id="KW-0813">Transport</keyword>
<dbReference type="Pfam" id="PF12698">
    <property type="entry name" value="ABC2_membrane_3"/>
    <property type="match status" value="1"/>
</dbReference>